<dbReference type="Proteomes" id="UP000242188">
    <property type="component" value="Unassembled WGS sequence"/>
</dbReference>
<comment type="caution">
    <text evidence="1">The sequence shown here is derived from an EMBL/GenBank/DDBJ whole genome shotgun (WGS) entry which is preliminary data.</text>
</comment>
<keyword evidence="2" id="KW-1185">Reference proteome</keyword>
<organism evidence="1 2">
    <name type="scientific">Mizuhopecten yessoensis</name>
    <name type="common">Japanese scallop</name>
    <name type="synonym">Patinopecten yessoensis</name>
    <dbReference type="NCBI Taxonomy" id="6573"/>
    <lineage>
        <taxon>Eukaryota</taxon>
        <taxon>Metazoa</taxon>
        <taxon>Spiralia</taxon>
        <taxon>Lophotrochozoa</taxon>
        <taxon>Mollusca</taxon>
        <taxon>Bivalvia</taxon>
        <taxon>Autobranchia</taxon>
        <taxon>Pteriomorphia</taxon>
        <taxon>Pectinida</taxon>
        <taxon>Pectinoidea</taxon>
        <taxon>Pectinidae</taxon>
        <taxon>Mizuhopecten</taxon>
    </lineage>
</organism>
<protein>
    <submittedName>
        <fullName evidence="1">Uncharacterized protein</fullName>
    </submittedName>
</protein>
<reference evidence="1 2" key="1">
    <citation type="journal article" date="2017" name="Nat. Ecol. Evol.">
        <title>Scallop genome provides insights into evolution of bilaterian karyotype and development.</title>
        <authorList>
            <person name="Wang S."/>
            <person name="Zhang J."/>
            <person name="Jiao W."/>
            <person name="Li J."/>
            <person name="Xun X."/>
            <person name="Sun Y."/>
            <person name="Guo X."/>
            <person name="Huan P."/>
            <person name="Dong B."/>
            <person name="Zhang L."/>
            <person name="Hu X."/>
            <person name="Sun X."/>
            <person name="Wang J."/>
            <person name="Zhao C."/>
            <person name="Wang Y."/>
            <person name="Wang D."/>
            <person name="Huang X."/>
            <person name="Wang R."/>
            <person name="Lv J."/>
            <person name="Li Y."/>
            <person name="Zhang Z."/>
            <person name="Liu B."/>
            <person name="Lu W."/>
            <person name="Hui Y."/>
            <person name="Liang J."/>
            <person name="Zhou Z."/>
            <person name="Hou R."/>
            <person name="Li X."/>
            <person name="Liu Y."/>
            <person name="Li H."/>
            <person name="Ning X."/>
            <person name="Lin Y."/>
            <person name="Zhao L."/>
            <person name="Xing Q."/>
            <person name="Dou J."/>
            <person name="Li Y."/>
            <person name="Mao J."/>
            <person name="Guo H."/>
            <person name="Dou H."/>
            <person name="Li T."/>
            <person name="Mu C."/>
            <person name="Jiang W."/>
            <person name="Fu Q."/>
            <person name="Fu X."/>
            <person name="Miao Y."/>
            <person name="Liu J."/>
            <person name="Yu Q."/>
            <person name="Li R."/>
            <person name="Liao H."/>
            <person name="Li X."/>
            <person name="Kong Y."/>
            <person name="Jiang Z."/>
            <person name="Chourrout D."/>
            <person name="Li R."/>
            <person name="Bao Z."/>
        </authorList>
    </citation>
    <scope>NUCLEOTIDE SEQUENCE [LARGE SCALE GENOMIC DNA]</scope>
    <source>
        <strain evidence="1 2">PY_sf001</strain>
    </source>
</reference>
<dbReference type="OrthoDB" id="40579at2759"/>
<proteinExistence type="predicted"/>
<gene>
    <name evidence="1" type="ORF">KP79_PYT18943</name>
</gene>
<dbReference type="EMBL" id="NEDP02001154">
    <property type="protein sequence ID" value="OWF54199.1"/>
    <property type="molecule type" value="Genomic_DNA"/>
</dbReference>
<evidence type="ECO:0000313" key="2">
    <source>
        <dbReference type="Proteomes" id="UP000242188"/>
    </source>
</evidence>
<sequence>MTTVEVTTTATSNEPRLLSLRVTPEQEIAIYAFFQINGWTIITEEVPRNCETCQRSINGDGTDPPRCQMCQRVLDNNEEEVEAADPQSTFVQPTIIQYQQQGGRKVVVVGNAMTMAPQTTKATSIVKQQGPNPQRATPNPYRSTWSRNQIKLSIRSPRFTTSTTVQTTARTGAMTAAKIFGRNLM</sequence>
<dbReference type="AlphaFoldDB" id="A0A210QZK4"/>
<evidence type="ECO:0000313" key="1">
    <source>
        <dbReference type="EMBL" id="OWF54199.1"/>
    </source>
</evidence>
<accession>A0A210QZK4</accession>
<name>A0A210QZK4_MIZYE</name>